<organism evidence="1 2">
    <name type="scientific">Anaerostipes rhamnosivorans</name>
    <dbReference type="NCBI Taxonomy" id="1229621"/>
    <lineage>
        <taxon>Bacteria</taxon>
        <taxon>Bacillati</taxon>
        <taxon>Bacillota</taxon>
        <taxon>Clostridia</taxon>
        <taxon>Lachnospirales</taxon>
        <taxon>Lachnospiraceae</taxon>
        <taxon>Anaerostipes</taxon>
    </lineage>
</organism>
<evidence type="ECO:0000313" key="2">
    <source>
        <dbReference type="Proteomes" id="UP000298653"/>
    </source>
</evidence>
<name>A0A4P8I841_9FIRM</name>
<accession>A0A4P8I841</accession>
<dbReference type="KEGG" id="arf:AR1Y2_0082"/>
<reference evidence="1 2" key="1">
    <citation type="submission" date="2019-05" db="EMBL/GenBank/DDBJ databases">
        <title>Complete genome sequencing of Anaerostipes rhamnosivorans.</title>
        <authorList>
            <person name="Bui T.P.N."/>
            <person name="de Vos W.M."/>
        </authorList>
    </citation>
    <scope>NUCLEOTIDE SEQUENCE [LARGE SCALE GENOMIC DNA]</scope>
    <source>
        <strain evidence="1 2">1y2</strain>
    </source>
</reference>
<sequence>MFLCRFSGVFFYIAAGFDKKMQKNEKKLLTFADSNGKIINVADKTAALHNFILFLNCF</sequence>
<proteinExistence type="predicted"/>
<dbReference type="Proteomes" id="UP000298653">
    <property type="component" value="Chromosome"/>
</dbReference>
<dbReference type="EMBL" id="CP040058">
    <property type="protein sequence ID" value="QCP33536.1"/>
    <property type="molecule type" value="Genomic_DNA"/>
</dbReference>
<dbReference type="AlphaFoldDB" id="A0A4P8I841"/>
<protein>
    <submittedName>
        <fullName evidence="1">Uncharacterized protein</fullName>
    </submittedName>
</protein>
<evidence type="ECO:0000313" key="1">
    <source>
        <dbReference type="EMBL" id="QCP33536.1"/>
    </source>
</evidence>
<gene>
    <name evidence="1" type="ORF">AR1Y2_0082</name>
</gene>
<keyword evidence="2" id="KW-1185">Reference proteome</keyword>